<dbReference type="SMART" id="SM01012">
    <property type="entry name" value="ANTAR"/>
    <property type="match status" value="1"/>
</dbReference>
<evidence type="ECO:0000259" key="3">
    <source>
        <dbReference type="PROSITE" id="PS50921"/>
    </source>
</evidence>
<dbReference type="STRING" id="1907941.BKE30_08305"/>
<gene>
    <name evidence="4" type="ORF">BKE30_08305</name>
</gene>
<accession>A0A1S8CV13</accession>
<evidence type="ECO:0000259" key="2">
    <source>
        <dbReference type="PROSITE" id="PS50110"/>
    </source>
</evidence>
<feature type="domain" description="ANTAR" evidence="3">
    <location>
        <begin position="124"/>
        <end position="185"/>
    </location>
</feature>
<evidence type="ECO:0008006" key="6">
    <source>
        <dbReference type="Google" id="ProtNLM"/>
    </source>
</evidence>
<dbReference type="Pfam" id="PF00072">
    <property type="entry name" value="Response_reg"/>
    <property type="match status" value="1"/>
</dbReference>
<dbReference type="Pfam" id="PF03861">
    <property type="entry name" value="ANTAR"/>
    <property type="match status" value="1"/>
</dbReference>
<dbReference type="InterPro" id="IPR001789">
    <property type="entry name" value="Sig_transdc_resp-reg_receiver"/>
</dbReference>
<dbReference type="InterPro" id="IPR036388">
    <property type="entry name" value="WH-like_DNA-bd_sf"/>
</dbReference>
<dbReference type="PIRSF" id="PIRSF036382">
    <property type="entry name" value="RR_antiterm"/>
    <property type="match status" value="1"/>
</dbReference>
<sequence length="197" mass="21743">MPLRIILIDDDTSRAAFLTETLAAASYTVVAQLSAQDNLVEAVEQLDADIVLVDMDNPARDMLENCAHMTARAPRPIVLFTKQSDPQTISNAVRAGVTAYIVDGIDAQRLKPILDVAIAQFKEHQKLLADLDDTRTRLADRRDIDRAKAILMRLKQLDENAAYALLRKNAMAKRITLGEAARTVLAAAELLDHQGEK</sequence>
<comment type="caution">
    <text evidence="4">The sequence shown here is derived from an EMBL/GenBank/DDBJ whole genome shotgun (WGS) entry which is preliminary data.</text>
</comment>
<dbReference type="AlphaFoldDB" id="A0A1S8CV13"/>
<dbReference type="Gene3D" id="1.10.10.10">
    <property type="entry name" value="Winged helix-like DNA-binding domain superfamily/Winged helix DNA-binding domain"/>
    <property type="match status" value="1"/>
</dbReference>
<evidence type="ECO:0000256" key="1">
    <source>
        <dbReference type="PROSITE-ProRule" id="PRU00169"/>
    </source>
</evidence>
<organism evidence="4 5">
    <name type="scientific">Alkanindiges hydrocarboniclasticus</name>
    <dbReference type="NCBI Taxonomy" id="1907941"/>
    <lineage>
        <taxon>Bacteria</taxon>
        <taxon>Pseudomonadati</taxon>
        <taxon>Pseudomonadota</taxon>
        <taxon>Gammaproteobacteria</taxon>
        <taxon>Moraxellales</taxon>
        <taxon>Moraxellaceae</taxon>
        <taxon>Alkanindiges</taxon>
    </lineage>
</organism>
<dbReference type="Gene3D" id="3.40.50.2300">
    <property type="match status" value="1"/>
</dbReference>
<dbReference type="PROSITE" id="PS50110">
    <property type="entry name" value="RESPONSE_REGULATORY"/>
    <property type="match status" value="1"/>
</dbReference>
<dbReference type="SUPFAM" id="SSF52172">
    <property type="entry name" value="CheY-like"/>
    <property type="match status" value="1"/>
</dbReference>
<proteinExistence type="predicted"/>
<feature type="domain" description="Response regulatory" evidence="2">
    <location>
        <begin position="4"/>
        <end position="118"/>
    </location>
</feature>
<dbReference type="InterPro" id="IPR008327">
    <property type="entry name" value="Sig_transdc_resp-reg_antiterm"/>
</dbReference>
<dbReference type="PROSITE" id="PS50921">
    <property type="entry name" value="ANTAR"/>
    <property type="match status" value="1"/>
</dbReference>
<dbReference type="PANTHER" id="PTHR43367:SF1">
    <property type="entry name" value="TWO-COMPONENT RESPONSE REGULATOR-LIKE APRR6-RELATED"/>
    <property type="match status" value="1"/>
</dbReference>
<evidence type="ECO:0000313" key="5">
    <source>
        <dbReference type="Proteomes" id="UP000192132"/>
    </source>
</evidence>
<dbReference type="PANTHER" id="PTHR43367">
    <property type="match status" value="1"/>
</dbReference>
<dbReference type="SMART" id="SM00448">
    <property type="entry name" value="REC"/>
    <property type="match status" value="1"/>
</dbReference>
<evidence type="ECO:0000313" key="4">
    <source>
        <dbReference type="EMBL" id="ONG39781.1"/>
    </source>
</evidence>
<reference evidence="4 5" key="1">
    <citation type="submission" date="2016-10" db="EMBL/GenBank/DDBJ databases">
        <title>Draft Genome sequence of Alkanindiges sp. strain H1.</title>
        <authorList>
            <person name="Subhash Y."/>
            <person name="Lee S."/>
        </authorList>
    </citation>
    <scope>NUCLEOTIDE SEQUENCE [LARGE SCALE GENOMIC DNA]</scope>
    <source>
        <strain evidence="4 5">H1</strain>
    </source>
</reference>
<dbReference type="EMBL" id="MLCN01000022">
    <property type="protein sequence ID" value="ONG39781.1"/>
    <property type="molecule type" value="Genomic_DNA"/>
</dbReference>
<dbReference type="InterPro" id="IPR005561">
    <property type="entry name" value="ANTAR"/>
</dbReference>
<dbReference type="Proteomes" id="UP000192132">
    <property type="component" value="Unassembled WGS sequence"/>
</dbReference>
<dbReference type="OrthoDB" id="9782798at2"/>
<keyword evidence="1" id="KW-0597">Phosphoprotein</keyword>
<keyword evidence="5" id="KW-1185">Reference proteome</keyword>
<dbReference type="RefSeq" id="WP_076878143.1">
    <property type="nucleotide sequence ID" value="NZ_MLCN01000022.1"/>
</dbReference>
<protein>
    <recommendedName>
        <fullName evidence="6">Response regulator receiver and ANTAR domain protein</fullName>
    </recommendedName>
</protein>
<name>A0A1S8CV13_9GAMM</name>
<dbReference type="GO" id="GO:0000160">
    <property type="term" value="P:phosphorelay signal transduction system"/>
    <property type="evidence" value="ECO:0007669"/>
    <property type="project" value="InterPro"/>
</dbReference>
<dbReference type="InterPro" id="IPR011006">
    <property type="entry name" value="CheY-like_superfamily"/>
</dbReference>
<dbReference type="GO" id="GO:0003723">
    <property type="term" value="F:RNA binding"/>
    <property type="evidence" value="ECO:0007669"/>
    <property type="project" value="InterPro"/>
</dbReference>
<feature type="modified residue" description="4-aspartylphosphate" evidence="1">
    <location>
        <position position="54"/>
    </location>
</feature>